<name>A0A2N9F7U1_FAGSY</name>
<dbReference type="AlphaFoldDB" id="A0A2N9F7U1"/>
<dbReference type="EMBL" id="OIVN01000620">
    <property type="protein sequence ID" value="SPC83080.1"/>
    <property type="molecule type" value="Genomic_DNA"/>
</dbReference>
<sequence>MNCKAAKATTARPVCLTLVAAAALSPSPHSITPRLLLERGSAVPGSAQSQICCLEFRQFSYLTES</sequence>
<evidence type="ECO:0000313" key="1">
    <source>
        <dbReference type="EMBL" id="SPC83080.1"/>
    </source>
</evidence>
<proteinExistence type="predicted"/>
<organism evidence="1">
    <name type="scientific">Fagus sylvatica</name>
    <name type="common">Beechnut</name>
    <dbReference type="NCBI Taxonomy" id="28930"/>
    <lineage>
        <taxon>Eukaryota</taxon>
        <taxon>Viridiplantae</taxon>
        <taxon>Streptophyta</taxon>
        <taxon>Embryophyta</taxon>
        <taxon>Tracheophyta</taxon>
        <taxon>Spermatophyta</taxon>
        <taxon>Magnoliopsida</taxon>
        <taxon>eudicotyledons</taxon>
        <taxon>Gunneridae</taxon>
        <taxon>Pentapetalae</taxon>
        <taxon>rosids</taxon>
        <taxon>fabids</taxon>
        <taxon>Fagales</taxon>
        <taxon>Fagaceae</taxon>
        <taxon>Fagus</taxon>
    </lineage>
</organism>
<accession>A0A2N9F7U1</accession>
<gene>
    <name evidence="1" type="ORF">FSB_LOCUS10962</name>
</gene>
<protein>
    <submittedName>
        <fullName evidence="1">Uncharacterized protein</fullName>
    </submittedName>
</protein>
<reference evidence="1" key="1">
    <citation type="submission" date="2018-02" db="EMBL/GenBank/DDBJ databases">
        <authorList>
            <person name="Cohen D.B."/>
            <person name="Kent A.D."/>
        </authorList>
    </citation>
    <scope>NUCLEOTIDE SEQUENCE</scope>
</reference>